<protein>
    <recommendedName>
        <fullName evidence="3">Holin</fullName>
    </recommendedName>
</protein>
<sequence>MWEKIKPRLRRKSLWVAVASLVFMILQAFGVSVVEEQYNEVVNAILGVLILAGIIEGNSPQAPAQPEDEQE</sequence>
<dbReference type="RefSeq" id="WP_094263859.1">
    <property type="nucleotide sequence ID" value="NZ_NOWF01000003.1"/>
</dbReference>
<evidence type="ECO:0008006" key="3">
    <source>
        <dbReference type="Google" id="ProtNLM"/>
    </source>
</evidence>
<organism evidence="1 2">
    <name type="scientific">Paludifilum halophilum</name>
    <dbReference type="NCBI Taxonomy" id="1642702"/>
    <lineage>
        <taxon>Bacteria</taxon>
        <taxon>Bacillati</taxon>
        <taxon>Bacillota</taxon>
        <taxon>Bacilli</taxon>
        <taxon>Bacillales</taxon>
        <taxon>Thermoactinomycetaceae</taxon>
        <taxon>Paludifilum</taxon>
    </lineage>
</organism>
<reference evidence="1 2" key="1">
    <citation type="submission" date="2017-07" db="EMBL/GenBank/DDBJ databases">
        <title>The genome sequence of Paludifilum halophilum highlights mechanisms for microbial adaptation to high salt environemnts.</title>
        <authorList>
            <person name="Belbahri L."/>
        </authorList>
    </citation>
    <scope>NUCLEOTIDE SEQUENCE [LARGE SCALE GENOMIC DNA]</scope>
    <source>
        <strain evidence="1 2">DSM 102817</strain>
    </source>
</reference>
<comment type="caution">
    <text evidence="1">The sequence shown here is derived from an EMBL/GenBank/DDBJ whole genome shotgun (WGS) entry which is preliminary data.</text>
</comment>
<keyword evidence="2" id="KW-1185">Reference proteome</keyword>
<dbReference type="OrthoDB" id="1922895at2"/>
<proteinExistence type="predicted"/>
<evidence type="ECO:0000313" key="1">
    <source>
        <dbReference type="EMBL" id="OYD08554.1"/>
    </source>
</evidence>
<dbReference type="Proteomes" id="UP000215459">
    <property type="component" value="Unassembled WGS sequence"/>
</dbReference>
<evidence type="ECO:0000313" key="2">
    <source>
        <dbReference type="Proteomes" id="UP000215459"/>
    </source>
</evidence>
<accession>A0A235B8D5</accession>
<name>A0A235B8D5_9BACL</name>
<dbReference type="EMBL" id="NOWF01000003">
    <property type="protein sequence ID" value="OYD08554.1"/>
    <property type="molecule type" value="Genomic_DNA"/>
</dbReference>
<gene>
    <name evidence="1" type="ORF">CHM34_06935</name>
</gene>
<dbReference type="AlphaFoldDB" id="A0A235B8D5"/>